<comment type="caution">
    <text evidence="2">The sequence shown here is derived from an EMBL/GenBank/DDBJ whole genome shotgun (WGS) entry which is preliminary data.</text>
</comment>
<dbReference type="InterPro" id="IPR011882">
    <property type="entry name" value="PaaC"/>
</dbReference>
<proteinExistence type="predicted"/>
<keyword evidence="2" id="KW-0560">Oxidoreductase</keyword>
<dbReference type="Pfam" id="PF05138">
    <property type="entry name" value="PaaA_PaaC"/>
    <property type="match status" value="1"/>
</dbReference>
<feature type="compositionally biased region" description="Basic and acidic residues" evidence="1">
    <location>
        <begin position="217"/>
        <end position="232"/>
    </location>
</feature>
<dbReference type="Proteomes" id="UP001595660">
    <property type="component" value="Unassembled WGS sequence"/>
</dbReference>
<dbReference type="PANTHER" id="PTHR30458">
    <property type="entry name" value="PHENYLACETIC ACID DEGRADATION PROTEIN PAA"/>
    <property type="match status" value="1"/>
</dbReference>
<name>A0ABD5NHM3_9EURY</name>
<reference evidence="2 3" key="1">
    <citation type="journal article" date="2019" name="Int. J. Syst. Evol. Microbiol.">
        <title>The Global Catalogue of Microorganisms (GCM) 10K type strain sequencing project: providing services to taxonomists for standard genome sequencing and annotation.</title>
        <authorList>
            <consortium name="The Broad Institute Genomics Platform"/>
            <consortium name="The Broad Institute Genome Sequencing Center for Infectious Disease"/>
            <person name="Wu L."/>
            <person name="Ma J."/>
        </authorList>
    </citation>
    <scope>NUCLEOTIDE SEQUENCE [LARGE SCALE GENOMIC DNA]</scope>
    <source>
        <strain evidence="2 3">CGMCC 1.12562</strain>
    </source>
</reference>
<dbReference type="InterPro" id="IPR052703">
    <property type="entry name" value="Aromatic_CoA_ox/epox"/>
</dbReference>
<evidence type="ECO:0000313" key="2">
    <source>
        <dbReference type="EMBL" id="MFC3478893.1"/>
    </source>
</evidence>
<dbReference type="GeneID" id="69118094"/>
<dbReference type="RefSeq" id="WP_232569582.1">
    <property type="nucleotide sequence ID" value="NZ_CP089466.1"/>
</dbReference>
<organism evidence="2 3">
    <name type="scientific">Halobacterium litoreum</name>
    <dbReference type="NCBI Taxonomy" id="2039234"/>
    <lineage>
        <taxon>Archaea</taxon>
        <taxon>Methanobacteriati</taxon>
        <taxon>Methanobacteriota</taxon>
        <taxon>Stenosarchaea group</taxon>
        <taxon>Halobacteria</taxon>
        <taxon>Halobacteriales</taxon>
        <taxon>Halobacteriaceae</taxon>
        <taxon>Halobacterium</taxon>
    </lineage>
</organism>
<dbReference type="InterPro" id="IPR009078">
    <property type="entry name" value="Ferritin-like_SF"/>
</dbReference>
<keyword evidence="3" id="KW-1185">Reference proteome</keyword>
<feature type="region of interest" description="Disordered" evidence="1">
    <location>
        <begin position="211"/>
        <end position="232"/>
    </location>
</feature>
<evidence type="ECO:0000256" key="1">
    <source>
        <dbReference type="SAM" id="MobiDB-lite"/>
    </source>
</evidence>
<protein>
    <submittedName>
        <fullName evidence="2">1,2-phenylacetyl-CoA epoxidase subunit PaaC</fullName>
        <ecNumber evidence="2">1.14.13.149</ecNumber>
    </submittedName>
</protein>
<dbReference type="PANTHER" id="PTHR30458:SF0">
    <property type="entry name" value="1,2-PHENYLACETYL-COA EPOXIDASE, SUBUNIT C"/>
    <property type="match status" value="1"/>
</dbReference>
<gene>
    <name evidence="2" type="primary">paaC</name>
    <name evidence="2" type="ORF">ACFOKC_14270</name>
</gene>
<dbReference type="EC" id="1.14.13.149" evidence="2"/>
<dbReference type="NCBIfam" id="TIGR02158">
    <property type="entry name" value="PA_CoA_Oxy3"/>
    <property type="match status" value="1"/>
</dbReference>
<dbReference type="EMBL" id="JBHRWN010000002">
    <property type="protein sequence ID" value="MFC3478893.1"/>
    <property type="molecule type" value="Genomic_DNA"/>
</dbReference>
<accession>A0ABD5NHM3</accession>
<dbReference type="InterPro" id="IPR007814">
    <property type="entry name" value="PaaA_PaaC"/>
</dbReference>
<dbReference type="SUPFAM" id="SSF47240">
    <property type="entry name" value="Ferritin-like"/>
    <property type="match status" value="1"/>
</dbReference>
<dbReference type="InterPro" id="IPR012347">
    <property type="entry name" value="Ferritin-like"/>
</dbReference>
<dbReference type="AlphaFoldDB" id="A0ABD5NHM3"/>
<sequence length="260" mass="29876">MEPAEAQLLRLADDEFVLAERYTEWQIYAPTPEADLALANIAQDEFGHARLWYDLLQEEFGYAEADLVWERDPADFVHSTLVELETPDGDWADTVVRGYLYDVAERLRMDALAESSYDPIADRVAKVQGEEGYHREHAQSWLDRLSGSGESHERTQAAIDRLFPYALTLFDETEHEDSIVESGVRTRSLSDLRSDWLDEVVPYLESLDFVVPDPEDADRPDATGRDGTHTQDWFDLHEEFTATYRELDFDRPAELRGENA</sequence>
<dbReference type="Gene3D" id="1.20.1260.10">
    <property type="match status" value="1"/>
</dbReference>
<dbReference type="GO" id="GO:0097266">
    <property type="term" value="F:phenylacetyl-CoA 1,2-epoxidase activity"/>
    <property type="evidence" value="ECO:0007669"/>
    <property type="project" value="UniProtKB-EC"/>
</dbReference>
<evidence type="ECO:0000313" key="3">
    <source>
        <dbReference type="Proteomes" id="UP001595660"/>
    </source>
</evidence>